<sequence length="583" mass="64273">MLSYGDVLRIESTSLLRRSVAAKFEAVALAPAGPDRHALLVRAFIQTGELVQGLADQEFAIRGADDVSELQAVAAGLLVEQGRAILRSGDDGFCGNIELPGDWRARLERLESPDPVRLKRGEGYAFYAVYPESYLEAARRSGLTPNTVVIGLRSIGTSLAALVAAAIGASTIFTLRPVGHPFGRRLAVGKALTRKILSDSEANFAIVDEGPGLSGSSFGSVTDWLTSHGVAMHRIHFFPSHEGKPGPKVSATHSVYFDTVPRHFTGLDDLLLSSPDPRRRLSAWVSRLTGERLQALQDISGGRWRAVRYSHDKNWPPSQTWMEKRKFLMHTEQRPLLVKFAGLDDLAHQKLRRSAMLGEAGFTPRCVGLTYGFIVEHWVQETPGNLAAITRDEAVDRVGRYLGFRARHLPPLHGGASLSELCAMSISNTREALGEEGARKAKALMSNAARIERRLRRVDTDNRLHRWEWLVDSNRTMIKTDALDHNAAHDFVGCQDIAWDIAGAAVEFDLSAAETNRLAEIVGSEAGTNTDEEVLKLFELCYLAFQIGHWTNAATAVADDDDRIRLEETIRRYLGSLNVLLEK</sequence>
<proteinExistence type="predicted"/>
<name>A0ABS7HBA0_9HYPH</name>
<reference evidence="1 2" key="1">
    <citation type="journal article" date="2021" name="MBio">
        <title>Poor Competitiveness of Bradyrhizobium in Pigeon Pea Root Colonization in Indian Soils.</title>
        <authorList>
            <person name="Chalasani D."/>
            <person name="Basu A."/>
            <person name="Pullabhotla S.V.S.R.N."/>
            <person name="Jorrin B."/>
            <person name="Neal A.L."/>
            <person name="Poole P.S."/>
            <person name="Podile A.R."/>
            <person name="Tkacz A."/>
        </authorList>
    </citation>
    <scope>NUCLEOTIDE SEQUENCE [LARGE SCALE GENOMIC DNA]</scope>
    <source>
        <strain evidence="1 2">HU44</strain>
    </source>
</reference>
<gene>
    <name evidence="1" type="ORF">JNB71_13730</name>
</gene>
<accession>A0ABS7HBA0</accession>
<dbReference type="RefSeq" id="WP_220372373.1">
    <property type="nucleotide sequence ID" value="NZ_JAEUAO010000003.1"/>
</dbReference>
<protein>
    <submittedName>
        <fullName evidence="1">Uncharacterized protein</fullName>
    </submittedName>
</protein>
<dbReference type="EMBL" id="JAEUAO010000003">
    <property type="protein sequence ID" value="MBW9064383.1"/>
    <property type="molecule type" value="Genomic_DNA"/>
</dbReference>
<dbReference type="Proteomes" id="UP000757604">
    <property type="component" value="Unassembled WGS sequence"/>
</dbReference>
<organism evidence="1 2">
    <name type="scientific">Rhizobium herbae</name>
    <dbReference type="NCBI Taxonomy" id="508661"/>
    <lineage>
        <taxon>Bacteria</taxon>
        <taxon>Pseudomonadati</taxon>
        <taxon>Pseudomonadota</taxon>
        <taxon>Alphaproteobacteria</taxon>
        <taxon>Hyphomicrobiales</taxon>
        <taxon>Rhizobiaceae</taxon>
        <taxon>Rhizobium/Agrobacterium group</taxon>
        <taxon>Rhizobium</taxon>
    </lineage>
</organism>
<comment type="caution">
    <text evidence="1">The sequence shown here is derived from an EMBL/GenBank/DDBJ whole genome shotgun (WGS) entry which is preliminary data.</text>
</comment>
<evidence type="ECO:0000313" key="2">
    <source>
        <dbReference type="Proteomes" id="UP000757604"/>
    </source>
</evidence>
<keyword evidence="2" id="KW-1185">Reference proteome</keyword>
<evidence type="ECO:0000313" key="1">
    <source>
        <dbReference type="EMBL" id="MBW9064383.1"/>
    </source>
</evidence>